<evidence type="ECO:0000256" key="4">
    <source>
        <dbReference type="ARBA" id="ARBA00022777"/>
    </source>
</evidence>
<dbReference type="EMBL" id="JACKWZ010000009">
    <property type="protein sequence ID" value="KAF9423441.1"/>
    <property type="molecule type" value="Genomic_DNA"/>
</dbReference>
<gene>
    <name evidence="7" type="ORF">HW555_001250</name>
</gene>
<protein>
    <recommendedName>
        <fullName evidence="6">Protein kinase domain-containing protein</fullName>
    </recommendedName>
</protein>
<sequence>MKHPNIVTGGGIAVTSLGKEVFIIMEYVDYDFKSFLETMHVNGQMSTEYVKCLMTPLLSAVQHLHDHLREELSIAARSELEILLNMKHPNIVTGGGIAVTSLGEEVFIIMEYVDYELKSFLKTMYVNGQIFTPEHIKCLMTQLLRGVQHLHGHHVLHWDLKTINVLPSGEGVVKVADFGFAREGYSTAIKMWSVGCKLAELINLQPLFPGTIEVDQLDRIFKELRTP</sequence>
<keyword evidence="8" id="KW-1185">Reference proteome</keyword>
<dbReference type="GO" id="GO:0005524">
    <property type="term" value="F:ATP binding"/>
    <property type="evidence" value="ECO:0007669"/>
    <property type="project" value="UniProtKB-KW"/>
</dbReference>
<dbReference type="GO" id="GO:0007346">
    <property type="term" value="P:regulation of mitotic cell cycle"/>
    <property type="evidence" value="ECO:0007669"/>
    <property type="project" value="TreeGrafter"/>
</dbReference>
<dbReference type="InterPro" id="IPR011009">
    <property type="entry name" value="Kinase-like_dom_sf"/>
</dbReference>
<evidence type="ECO:0000259" key="6">
    <source>
        <dbReference type="PROSITE" id="PS50011"/>
    </source>
</evidence>
<dbReference type="PANTHER" id="PTHR24056">
    <property type="entry name" value="CELL DIVISION PROTEIN KINASE"/>
    <property type="match status" value="1"/>
</dbReference>
<dbReference type="SMART" id="SM00220">
    <property type="entry name" value="S_TKc"/>
    <property type="match status" value="1"/>
</dbReference>
<name>A0A835GR28_SPOEX</name>
<organism evidence="7 8">
    <name type="scientific">Spodoptera exigua</name>
    <name type="common">Beet armyworm</name>
    <name type="synonym">Noctua fulgens</name>
    <dbReference type="NCBI Taxonomy" id="7107"/>
    <lineage>
        <taxon>Eukaryota</taxon>
        <taxon>Metazoa</taxon>
        <taxon>Ecdysozoa</taxon>
        <taxon>Arthropoda</taxon>
        <taxon>Hexapoda</taxon>
        <taxon>Insecta</taxon>
        <taxon>Pterygota</taxon>
        <taxon>Neoptera</taxon>
        <taxon>Endopterygota</taxon>
        <taxon>Lepidoptera</taxon>
        <taxon>Glossata</taxon>
        <taxon>Ditrysia</taxon>
        <taxon>Noctuoidea</taxon>
        <taxon>Noctuidae</taxon>
        <taxon>Amphipyrinae</taxon>
        <taxon>Spodoptera</taxon>
    </lineage>
</organism>
<keyword evidence="2" id="KW-0808">Transferase</keyword>
<proteinExistence type="predicted"/>
<keyword evidence="1" id="KW-0723">Serine/threonine-protein kinase</keyword>
<dbReference type="AlphaFoldDB" id="A0A835GR28"/>
<evidence type="ECO:0000256" key="1">
    <source>
        <dbReference type="ARBA" id="ARBA00022527"/>
    </source>
</evidence>
<dbReference type="Proteomes" id="UP000648187">
    <property type="component" value="Unassembled WGS sequence"/>
</dbReference>
<feature type="domain" description="Protein kinase" evidence="6">
    <location>
        <begin position="36"/>
        <end position="227"/>
    </location>
</feature>
<evidence type="ECO:0000256" key="3">
    <source>
        <dbReference type="ARBA" id="ARBA00022741"/>
    </source>
</evidence>
<dbReference type="Gene3D" id="3.30.200.20">
    <property type="entry name" value="Phosphorylase Kinase, domain 1"/>
    <property type="match status" value="1"/>
</dbReference>
<reference evidence="7" key="1">
    <citation type="submission" date="2020-08" db="EMBL/GenBank/DDBJ databases">
        <title>Spodoptera exigua strain:BAW_Kor-Di-RS1 Genome sequencing and assembly.</title>
        <authorList>
            <person name="Kim J."/>
            <person name="Nam H.Y."/>
            <person name="Kwon M."/>
            <person name="Choi J.H."/>
            <person name="Cho S.R."/>
            <person name="Kim G.-H."/>
        </authorList>
    </citation>
    <scope>NUCLEOTIDE SEQUENCE</scope>
    <source>
        <strain evidence="7">BAW_Kor-Di-RS1</strain>
        <tissue evidence="7">Whole-body</tissue>
    </source>
</reference>
<evidence type="ECO:0000256" key="5">
    <source>
        <dbReference type="ARBA" id="ARBA00022840"/>
    </source>
</evidence>
<evidence type="ECO:0000256" key="2">
    <source>
        <dbReference type="ARBA" id="ARBA00022679"/>
    </source>
</evidence>
<dbReference type="PANTHER" id="PTHR24056:SF107">
    <property type="entry name" value="CYCLIN-DEPENDENT KINASE 11A-RELATED"/>
    <property type="match status" value="1"/>
</dbReference>
<dbReference type="InterPro" id="IPR000719">
    <property type="entry name" value="Prot_kinase_dom"/>
</dbReference>
<dbReference type="Gene3D" id="1.10.510.10">
    <property type="entry name" value="Transferase(Phosphotransferase) domain 1"/>
    <property type="match status" value="3"/>
</dbReference>
<dbReference type="GO" id="GO:0005634">
    <property type="term" value="C:nucleus"/>
    <property type="evidence" value="ECO:0007669"/>
    <property type="project" value="TreeGrafter"/>
</dbReference>
<evidence type="ECO:0000313" key="8">
    <source>
        <dbReference type="Proteomes" id="UP000648187"/>
    </source>
</evidence>
<dbReference type="InterPro" id="IPR050108">
    <property type="entry name" value="CDK"/>
</dbReference>
<evidence type="ECO:0000313" key="7">
    <source>
        <dbReference type="EMBL" id="KAF9423441.1"/>
    </source>
</evidence>
<accession>A0A835GR28</accession>
<keyword evidence="5" id="KW-0067">ATP-binding</keyword>
<dbReference type="SUPFAM" id="SSF56112">
    <property type="entry name" value="Protein kinase-like (PK-like)"/>
    <property type="match status" value="2"/>
</dbReference>
<dbReference type="GO" id="GO:0004674">
    <property type="term" value="F:protein serine/threonine kinase activity"/>
    <property type="evidence" value="ECO:0007669"/>
    <property type="project" value="UniProtKB-KW"/>
</dbReference>
<comment type="caution">
    <text evidence="7">The sequence shown here is derived from an EMBL/GenBank/DDBJ whole genome shotgun (WGS) entry which is preliminary data.</text>
</comment>
<dbReference type="Pfam" id="PF00069">
    <property type="entry name" value="Pkinase"/>
    <property type="match status" value="1"/>
</dbReference>
<keyword evidence="4" id="KW-0418">Kinase</keyword>
<dbReference type="PROSITE" id="PS50011">
    <property type="entry name" value="PROTEIN_KINASE_DOM"/>
    <property type="match status" value="1"/>
</dbReference>
<keyword evidence="3" id="KW-0547">Nucleotide-binding</keyword>